<dbReference type="InterPro" id="IPR051043">
    <property type="entry name" value="Sulfatase_Mod_Factor_Kinase"/>
</dbReference>
<gene>
    <name evidence="4" type="ORF">JIN82_12840</name>
</gene>
<evidence type="ECO:0000259" key="2">
    <source>
        <dbReference type="Pfam" id="PF03781"/>
    </source>
</evidence>
<dbReference type="Gene3D" id="2.120.10.30">
    <property type="entry name" value="TolB, C-terminal domain"/>
    <property type="match status" value="1"/>
</dbReference>
<keyword evidence="1" id="KW-0732">Signal</keyword>
<dbReference type="SUPFAM" id="SSF56436">
    <property type="entry name" value="C-type lectin-like"/>
    <property type="match status" value="1"/>
</dbReference>
<reference evidence="4" key="1">
    <citation type="submission" date="2021-01" db="EMBL/GenBank/DDBJ databases">
        <title>Modified the classification status of verrucomicrobia.</title>
        <authorList>
            <person name="Feng X."/>
        </authorList>
    </citation>
    <scope>NUCLEOTIDE SEQUENCE</scope>
    <source>
        <strain evidence="4">_KCTC 22039</strain>
    </source>
</reference>
<dbReference type="AlphaFoldDB" id="A0A8J7SMF5"/>
<feature type="domain" description="Hydrazine synthase alpha subunit middle" evidence="3">
    <location>
        <begin position="638"/>
        <end position="739"/>
    </location>
</feature>
<dbReference type="SUPFAM" id="SSF48695">
    <property type="entry name" value="Multiheme cytochromes"/>
    <property type="match status" value="1"/>
</dbReference>
<evidence type="ECO:0000256" key="1">
    <source>
        <dbReference type="SAM" id="SignalP"/>
    </source>
</evidence>
<dbReference type="EMBL" id="JAENIM010000042">
    <property type="protein sequence ID" value="MBK1792040.1"/>
    <property type="molecule type" value="Genomic_DNA"/>
</dbReference>
<dbReference type="InterPro" id="IPR036280">
    <property type="entry name" value="Multihaem_cyt_sf"/>
</dbReference>
<proteinExistence type="predicted"/>
<dbReference type="SUPFAM" id="SSF82171">
    <property type="entry name" value="DPP6 N-terminal domain-like"/>
    <property type="match status" value="1"/>
</dbReference>
<dbReference type="InterPro" id="IPR016187">
    <property type="entry name" value="CTDL_fold"/>
</dbReference>
<protein>
    <submittedName>
        <fullName evidence="4">SUMF1/EgtB/PvdO family nonheme iron enzyme</fullName>
    </submittedName>
</protein>
<dbReference type="Pfam" id="PF03781">
    <property type="entry name" value="FGE-sulfatase"/>
    <property type="match status" value="1"/>
</dbReference>
<evidence type="ECO:0000313" key="4">
    <source>
        <dbReference type="EMBL" id="MBK1792040.1"/>
    </source>
</evidence>
<feature type="chain" id="PRO_5035277520" evidence="1">
    <location>
        <begin position="22"/>
        <end position="1266"/>
    </location>
</feature>
<name>A0A8J7SMF5_9BACT</name>
<accession>A0A8J7SMF5</accession>
<evidence type="ECO:0000313" key="5">
    <source>
        <dbReference type="Proteomes" id="UP000624703"/>
    </source>
</evidence>
<dbReference type="PANTHER" id="PTHR23150">
    <property type="entry name" value="SULFATASE MODIFYING FACTOR 1, 2"/>
    <property type="match status" value="1"/>
</dbReference>
<dbReference type="RefSeq" id="WP_200312052.1">
    <property type="nucleotide sequence ID" value="NZ_JAENIM010000042.1"/>
</dbReference>
<dbReference type="InterPro" id="IPR042095">
    <property type="entry name" value="SUMF_sf"/>
</dbReference>
<dbReference type="Proteomes" id="UP000624703">
    <property type="component" value="Unassembled WGS sequence"/>
</dbReference>
<dbReference type="InterPro" id="IPR005532">
    <property type="entry name" value="SUMF_dom"/>
</dbReference>
<dbReference type="PANTHER" id="PTHR23150:SF19">
    <property type="entry name" value="FORMYLGLYCINE-GENERATING ENZYME"/>
    <property type="match status" value="1"/>
</dbReference>
<keyword evidence="5" id="KW-1185">Reference proteome</keyword>
<dbReference type="Gene3D" id="3.90.1580.10">
    <property type="entry name" value="paralog of FGE (formylglycine-generating enzyme)"/>
    <property type="match status" value="1"/>
</dbReference>
<comment type="caution">
    <text evidence="4">The sequence shown here is derived from an EMBL/GenBank/DDBJ whole genome shotgun (WGS) entry which is preliminary data.</text>
</comment>
<sequence length="1266" mass="140662">MKLKLVKICGGLLGAVATATASPQDAVLYETPAVVASDGLIAWRVPVTGNQEIFLEVNAVGNESVRDQAVWGQLSWANSAGKIKSINQSDLQVLDGQDKGGKWLSKLEFTAGSGMLTPARTVLKCKAPVGAVTLSGASGLHPELGKDGAVRFRVLSSKPAPPAKGFVTKVPFEERRNVFGVSHQMESLRLAIEDLQQTFPKEYDAKKYLAELAKVEKIVDFKKKNDALQKLKREALLANPALDFDDILFVRRHLGHRARNSMGRAVGFVANNSFSMQNCERKHRGNDIVKLKNFRTNPELETLYKPSSDRIISDIDLEFDGEKVLFTSVNDANALRLFELDLASGKVVQVTPDDDGDDVDHMDACYLPDGDIIFTSTATFLGMPCIDGRPRMSSIFKYSPKTGKTRQLSFDQDSSWCPTVMNDGRVMYTRWEYSDMVHSNNRVLMSMNPDGTNQRSLMFSNSYFPAAFFYASPIPGSNSQAVGIASGHHGIARSGRLLVVDRSLGEHEADGVVQEIPGRGIKVEPDVKDRQVDGIWPHSVHPYPLAQSKTNLGAGKYFLTAMKPNANELWGIYLVDAFDNQVLLYEDEGKSSFEPIALKPRKRPAQRPDSIVEGAENATVFIQDIYAGPGLKDVPREEVKALRVVTYEFSPSSSEPNKPNSSNGSGGLIGTLGIDGPWDIKRVLGTVPVYEDGSAHFEIPATVPVFVQPLDKEGQAIQLMRSWLVGQPGERVSCIGCHESAADAPMPQRTQASLNAPHQMEPWSGRGVNFDYDTEIQPIVNQHCMGCHDGQPADGRYTSRRADYQDKPIPYLGTDLLEGFRLRYGGSLHAGRGGGKFSKGYFELFKMTRGPGIESDMNVLTPKEFSADTTELVQMLKKGHYGVELDSEEWLRIYEWIDMNTPYHGDRIRVVEGYTNKAPVERAIRRSQEMKEKYGLPEAHFVSTGQTSTIAEVKVKMPDVSMVEKVRRDGEIEFSAKIAAERKQPISLDLGGGMSIKLVYIPAGEFVMGSADGDLDELPMHKQRIAKGFWMAEMEISNEQLRKFNPDHNSRHEHRVGYQFGETGFDVDDDARAAVRVSWNEAMDFCKWLSEKTGKKVTLPSEVQWEWASRAGTATPFWFGKAGSDFGKFANLADKATEQYATDTSSKGEHSYFGIYTLANPNEYEAYIPADKSVDDGHFLHTKSGEYKANPWGLYDMHGNVAEWTRSIYQPYPLQDGHVTEQAGENMVVRGGSWRDRPHRATSSFRVNYPSFQKVYNVGFRVIVED</sequence>
<evidence type="ECO:0000259" key="3">
    <source>
        <dbReference type="Pfam" id="PF18582"/>
    </source>
</evidence>
<feature type="domain" description="Sulfatase-modifying factor enzyme-like" evidence="2">
    <location>
        <begin position="998"/>
        <end position="1263"/>
    </location>
</feature>
<dbReference type="GO" id="GO:0120147">
    <property type="term" value="F:formylglycine-generating oxidase activity"/>
    <property type="evidence" value="ECO:0007669"/>
    <property type="project" value="TreeGrafter"/>
</dbReference>
<dbReference type="InterPro" id="IPR011042">
    <property type="entry name" value="6-blade_b-propeller_TolB-like"/>
</dbReference>
<organism evidence="4 5">
    <name type="scientific">Persicirhabdus sediminis</name>
    <dbReference type="NCBI Taxonomy" id="454144"/>
    <lineage>
        <taxon>Bacteria</taxon>
        <taxon>Pseudomonadati</taxon>
        <taxon>Verrucomicrobiota</taxon>
        <taxon>Verrucomicrobiia</taxon>
        <taxon>Verrucomicrobiales</taxon>
        <taxon>Verrucomicrobiaceae</taxon>
        <taxon>Persicirhabdus</taxon>
    </lineage>
</organism>
<feature type="signal peptide" evidence="1">
    <location>
        <begin position="1"/>
        <end position="21"/>
    </location>
</feature>
<dbReference type="Pfam" id="PF18582">
    <property type="entry name" value="HZS_alpha"/>
    <property type="match status" value="1"/>
</dbReference>
<dbReference type="InterPro" id="IPR040698">
    <property type="entry name" value="HZS_alpha_mid"/>
</dbReference>